<keyword evidence="2" id="KW-1185">Reference proteome</keyword>
<proteinExistence type="predicted"/>
<gene>
    <name evidence="1" type="ORF">NDU88_007264</name>
</gene>
<organism evidence="1 2">
    <name type="scientific">Pleurodeles waltl</name>
    <name type="common">Iberian ribbed newt</name>
    <dbReference type="NCBI Taxonomy" id="8319"/>
    <lineage>
        <taxon>Eukaryota</taxon>
        <taxon>Metazoa</taxon>
        <taxon>Chordata</taxon>
        <taxon>Craniata</taxon>
        <taxon>Vertebrata</taxon>
        <taxon>Euteleostomi</taxon>
        <taxon>Amphibia</taxon>
        <taxon>Batrachia</taxon>
        <taxon>Caudata</taxon>
        <taxon>Salamandroidea</taxon>
        <taxon>Salamandridae</taxon>
        <taxon>Pleurodelinae</taxon>
        <taxon>Pleurodeles</taxon>
    </lineage>
</organism>
<accession>A0AAV7PKS6</accession>
<evidence type="ECO:0000313" key="1">
    <source>
        <dbReference type="EMBL" id="KAJ1128892.1"/>
    </source>
</evidence>
<comment type="caution">
    <text evidence="1">The sequence shown here is derived from an EMBL/GenBank/DDBJ whole genome shotgun (WGS) entry which is preliminary data.</text>
</comment>
<sequence length="76" mass="8619">MRVCYVEMRFVSRNRLAKCISESQIGRGVPFLFASRSGKRATLRKKNLLYLKAVTDMEVCCSQQASIPVSALSRYV</sequence>
<name>A0AAV7PKS6_PLEWA</name>
<protein>
    <submittedName>
        <fullName evidence="1">Uncharacterized protein</fullName>
    </submittedName>
</protein>
<evidence type="ECO:0000313" key="2">
    <source>
        <dbReference type="Proteomes" id="UP001066276"/>
    </source>
</evidence>
<dbReference type="AlphaFoldDB" id="A0AAV7PKS6"/>
<dbReference type="EMBL" id="JANPWB010000011">
    <property type="protein sequence ID" value="KAJ1128892.1"/>
    <property type="molecule type" value="Genomic_DNA"/>
</dbReference>
<reference evidence="1" key="1">
    <citation type="journal article" date="2022" name="bioRxiv">
        <title>Sequencing and chromosome-scale assembly of the giantPleurodeles waltlgenome.</title>
        <authorList>
            <person name="Brown T."/>
            <person name="Elewa A."/>
            <person name="Iarovenko S."/>
            <person name="Subramanian E."/>
            <person name="Araus A.J."/>
            <person name="Petzold A."/>
            <person name="Susuki M."/>
            <person name="Suzuki K.-i.T."/>
            <person name="Hayashi T."/>
            <person name="Toyoda A."/>
            <person name="Oliveira C."/>
            <person name="Osipova E."/>
            <person name="Leigh N.D."/>
            <person name="Simon A."/>
            <person name="Yun M.H."/>
        </authorList>
    </citation>
    <scope>NUCLEOTIDE SEQUENCE</scope>
    <source>
        <strain evidence="1">20211129_DDA</strain>
        <tissue evidence="1">Liver</tissue>
    </source>
</reference>
<dbReference type="Proteomes" id="UP001066276">
    <property type="component" value="Chromosome 7"/>
</dbReference>